<reference evidence="2" key="1">
    <citation type="journal article" date="2014" name="Nat. Genet.">
        <title>Genome of the human hookworm Necator americanus.</title>
        <authorList>
            <person name="Tang Y.T."/>
            <person name="Gao X."/>
            <person name="Rosa B.A."/>
            <person name="Abubucker S."/>
            <person name="Hallsworth-Pepin K."/>
            <person name="Martin J."/>
            <person name="Tyagi R."/>
            <person name="Heizer E."/>
            <person name="Zhang X."/>
            <person name="Bhonagiri-Palsikar V."/>
            <person name="Minx P."/>
            <person name="Warren W.C."/>
            <person name="Wang Q."/>
            <person name="Zhan B."/>
            <person name="Hotez P.J."/>
            <person name="Sternberg P.W."/>
            <person name="Dougall A."/>
            <person name="Gaze S.T."/>
            <person name="Mulvenna J."/>
            <person name="Sotillo J."/>
            <person name="Ranganathan S."/>
            <person name="Rabelo E.M."/>
            <person name="Wilson R.K."/>
            <person name="Felgner P.L."/>
            <person name="Bethony J."/>
            <person name="Hawdon J.M."/>
            <person name="Gasser R.B."/>
            <person name="Loukas A."/>
            <person name="Mitreva M."/>
        </authorList>
    </citation>
    <scope>NUCLEOTIDE SEQUENCE [LARGE SCALE GENOMIC DNA]</scope>
</reference>
<sequence>MKIASKLKASQSAFDKDRPHILSNVNRVLALKALAASWISAKISKLEDIRGNCMTVYRNTVICADWECNFERPEHWKPKTSTPLLCVTVD</sequence>
<dbReference type="Proteomes" id="UP000053676">
    <property type="component" value="Unassembled WGS sequence"/>
</dbReference>
<keyword evidence="2" id="KW-1185">Reference proteome</keyword>
<evidence type="ECO:0000313" key="2">
    <source>
        <dbReference type="Proteomes" id="UP000053676"/>
    </source>
</evidence>
<proteinExistence type="predicted"/>
<dbReference type="KEGG" id="nai:NECAME_02401"/>
<protein>
    <submittedName>
        <fullName evidence="1">Uncharacterized protein</fullName>
    </submittedName>
</protein>
<organism evidence="1 2">
    <name type="scientific">Necator americanus</name>
    <name type="common">Human hookworm</name>
    <dbReference type="NCBI Taxonomy" id="51031"/>
    <lineage>
        <taxon>Eukaryota</taxon>
        <taxon>Metazoa</taxon>
        <taxon>Ecdysozoa</taxon>
        <taxon>Nematoda</taxon>
        <taxon>Chromadorea</taxon>
        <taxon>Rhabditida</taxon>
        <taxon>Rhabditina</taxon>
        <taxon>Rhabditomorpha</taxon>
        <taxon>Strongyloidea</taxon>
        <taxon>Ancylostomatidae</taxon>
        <taxon>Bunostominae</taxon>
        <taxon>Necator</taxon>
    </lineage>
</organism>
<dbReference type="EMBL" id="KI659148">
    <property type="protein sequence ID" value="ETN80269.1"/>
    <property type="molecule type" value="Genomic_DNA"/>
</dbReference>
<evidence type="ECO:0000313" key="1">
    <source>
        <dbReference type="EMBL" id="ETN80269.1"/>
    </source>
</evidence>
<name>W2TFC0_NECAM</name>
<dbReference type="OrthoDB" id="5808460at2759"/>
<gene>
    <name evidence="1" type="ORF">NECAME_02401</name>
</gene>
<accession>W2TFC0</accession>
<dbReference type="AlphaFoldDB" id="W2TFC0"/>